<keyword evidence="3" id="KW-1185">Reference proteome</keyword>
<name>A0A2I2KR28_9ACTN</name>
<keyword evidence="1" id="KW-0472">Membrane</keyword>
<proteinExistence type="predicted"/>
<organism evidence="2 3">
    <name type="scientific">Frankia canadensis</name>
    <dbReference type="NCBI Taxonomy" id="1836972"/>
    <lineage>
        <taxon>Bacteria</taxon>
        <taxon>Bacillati</taxon>
        <taxon>Actinomycetota</taxon>
        <taxon>Actinomycetes</taxon>
        <taxon>Frankiales</taxon>
        <taxon>Frankiaceae</taxon>
        <taxon>Frankia</taxon>
    </lineage>
</organism>
<dbReference type="EMBL" id="FZMO01000136">
    <property type="protein sequence ID" value="SNQ48123.1"/>
    <property type="molecule type" value="Genomic_DNA"/>
</dbReference>
<dbReference type="Proteomes" id="UP000234331">
    <property type="component" value="Unassembled WGS sequence"/>
</dbReference>
<gene>
    <name evidence="2" type="ORF">FRACA_2200017</name>
</gene>
<evidence type="ECO:0000313" key="2">
    <source>
        <dbReference type="EMBL" id="SNQ48123.1"/>
    </source>
</evidence>
<keyword evidence="1" id="KW-1133">Transmembrane helix</keyword>
<reference evidence="2 3" key="1">
    <citation type="submission" date="2017-06" db="EMBL/GenBank/DDBJ databases">
        <authorList>
            <person name="Kim H.J."/>
            <person name="Triplett B.A."/>
        </authorList>
    </citation>
    <scope>NUCLEOTIDE SEQUENCE [LARGE SCALE GENOMIC DNA]</scope>
    <source>
        <strain evidence="2">FRACA_ARgP5</strain>
    </source>
</reference>
<protein>
    <submittedName>
        <fullName evidence="2">Uncharacterized protein</fullName>
    </submittedName>
</protein>
<keyword evidence="1" id="KW-0812">Transmembrane</keyword>
<feature type="transmembrane region" description="Helical" evidence="1">
    <location>
        <begin position="7"/>
        <end position="26"/>
    </location>
</feature>
<feature type="transmembrane region" description="Helical" evidence="1">
    <location>
        <begin position="32"/>
        <end position="53"/>
    </location>
</feature>
<dbReference type="AlphaFoldDB" id="A0A2I2KR28"/>
<accession>A0A2I2KR28</accession>
<evidence type="ECO:0000256" key="1">
    <source>
        <dbReference type="SAM" id="Phobius"/>
    </source>
</evidence>
<sequence>MAIVLLYFARIIAKIFLGAGILFLLATAVQWIAVHGAPYMVIGAAVWVVFLLLRRRA</sequence>
<evidence type="ECO:0000313" key="3">
    <source>
        <dbReference type="Proteomes" id="UP000234331"/>
    </source>
</evidence>
<dbReference type="RefSeq" id="WP_165818365.1">
    <property type="nucleotide sequence ID" value="NZ_FZMO01000136.1"/>
</dbReference>